<evidence type="ECO:0000313" key="1">
    <source>
        <dbReference type="EMBL" id="NNG36282.1"/>
    </source>
</evidence>
<dbReference type="EMBL" id="JABEND010000005">
    <property type="protein sequence ID" value="NNG36282.1"/>
    <property type="molecule type" value="Genomic_DNA"/>
</dbReference>
<dbReference type="Proteomes" id="UP000562984">
    <property type="component" value="Unassembled WGS sequence"/>
</dbReference>
<gene>
    <name evidence="1" type="ORF">HKD39_11260</name>
</gene>
<reference evidence="1 2" key="1">
    <citation type="submission" date="2020-05" db="EMBL/GenBank/DDBJ databases">
        <title>Nakamurella sp. DB0629 isolated from air conditioner.</title>
        <authorList>
            <person name="Kim D.H."/>
            <person name="Kim D.-U."/>
        </authorList>
    </citation>
    <scope>NUCLEOTIDE SEQUENCE [LARGE SCALE GENOMIC DNA]</scope>
    <source>
        <strain evidence="1 2">DB0629</strain>
    </source>
</reference>
<accession>A0A849AHG3</accession>
<dbReference type="RefSeq" id="WP_171199943.1">
    <property type="nucleotide sequence ID" value="NZ_JABEND010000005.1"/>
</dbReference>
<name>A0A849AHG3_9ACTN</name>
<keyword evidence="2" id="KW-1185">Reference proteome</keyword>
<evidence type="ECO:0008006" key="3">
    <source>
        <dbReference type="Google" id="ProtNLM"/>
    </source>
</evidence>
<evidence type="ECO:0000313" key="2">
    <source>
        <dbReference type="Proteomes" id="UP000562984"/>
    </source>
</evidence>
<comment type="caution">
    <text evidence="1">The sequence shown here is derived from an EMBL/GenBank/DDBJ whole genome shotgun (WGS) entry which is preliminary data.</text>
</comment>
<proteinExistence type="predicted"/>
<dbReference type="AlphaFoldDB" id="A0A849AHG3"/>
<organism evidence="1 2">
    <name type="scientific">Nakamurella aerolata</name>
    <dbReference type="NCBI Taxonomy" id="1656892"/>
    <lineage>
        <taxon>Bacteria</taxon>
        <taxon>Bacillati</taxon>
        <taxon>Actinomycetota</taxon>
        <taxon>Actinomycetes</taxon>
        <taxon>Nakamurellales</taxon>
        <taxon>Nakamurellaceae</taxon>
        <taxon>Nakamurella</taxon>
    </lineage>
</organism>
<sequence>MKTYTVTAERAGTAWHVRVPELNRLTQARWASEVEGMARDLIEAMTDADQDSFDTVVRWQLPENAERHLERSRELAKAAAAAQEEGAAEYRLAAKALHDEGLGSTEIGRVLGVSRQRANQLISS</sequence>
<protein>
    <recommendedName>
        <fullName evidence="3">Antitoxin HicB</fullName>
    </recommendedName>
</protein>